<dbReference type="Gene3D" id="2.30.42.10">
    <property type="match status" value="1"/>
</dbReference>
<dbReference type="SUPFAM" id="SSF50156">
    <property type="entry name" value="PDZ domain-like"/>
    <property type="match status" value="1"/>
</dbReference>
<feature type="region of interest" description="Disordered" evidence="1">
    <location>
        <begin position="828"/>
        <end position="869"/>
    </location>
</feature>
<dbReference type="PROSITE" id="PS50106">
    <property type="entry name" value="PDZ"/>
    <property type="match status" value="1"/>
</dbReference>
<evidence type="ECO:0000256" key="2">
    <source>
        <dbReference type="SAM" id="Phobius"/>
    </source>
</evidence>
<evidence type="ECO:0000313" key="6">
    <source>
        <dbReference type="Proteomes" id="UP001152759"/>
    </source>
</evidence>
<proteinExistence type="predicted"/>
<dbReference type="CDD" id="cd00136">
    <property type="entry name" value="PDZ_canonical"/>
    <property type="match status" value="1"/>
</dbReference>
<feature type="compositionally biased region" description="Polar residues" evidence="1">
    <location>
        <begin position="369"/>
        <end position="391"/>
    </location>
</feature>
<feature type="region of interest" description="Disordered" evidence="1">
    <location>
        <begin position="700"/>
        <end position="734"/>
    </location>
</feature>
<keyword evidence="3" id="KW-0732">Signal</keyword>
<feature type="domain" description="PDZ" evidence="4">
    <location>
        <begin position="145"/>
        <end position="210"/>
    </location>
</feature>
<feature type="region of interest" description="Disordered" evidence="1">
    <location>
        <begin position="366"/>
        <end position="391"/>
    </location>
</feature>
<keyword evidence="6" id="KW-1185">Reference proteome</keyword>
<keyword evidence="2" id="KW-1133">Transmembrane helix</keyword>
<protein>
    <recommendedName>
        <fullName evidence="4">PDZ domain-containing protein</fullName>
    </recommendedName>
</protein>
<feature type="region of interest" description="Disordered" evidence="1">
    <location>
        <begin position="924"/>
        <end position="1035"/>
    </location>
</feature>
<dbReference type="InterPro" id="IPR036034">
    <property type="entry name" value="PDZ_sf"/>
</dbReference>
<feature type="compositionally biased region" description="Polar residues" evidence="1">
    <location>
        <begin position="1004"/>
        <end position="1018"/>
    </location>
</feature>
<feature type="transmembrane region" description="Helical" evidence="2">
    <location>
        <begin position="35"/>
        <end position="60"/>
    </location>
</feature>
<gene>
    <name evidence="5" type="ORF">BEMITA_LOCUS11953</name>
</gene>
<dbReference type="SMART" id="SM00228">
    <property type="entry name" value="PDZ"/>
    <property type="match status" value="1"/>
</dbReference>
<evidence type="ECO:0000256" key="1">
    <source>
        <dbReference type="SAM" id="MobiDB-lite"/>
    </source>
</evidence>
<dbReference type="Proteomes" id="UP001152759">
    <property type="component" value="Chromosome 7"/>
</dbReference>
<feature type="signal peptide" evidence="3">
    <location>
        <begin position="1"/>
        <end position="25"/>
    </location>
</feature>
<evidence type="ECO:0000313" key="5">
    <source>
        <dbReference type="EMBL" id="CAH0775782.1"/>
    </source>
</evidence>
<feature type="compositionally biased region" description="Basic and acidic residues" evidence="1">
    <location>
        <begin position="989"/>
        <end position="999"/>
    </location>
</feature>
<evidence type="ECO:0000256" key="3">
    <source>
        <dbReference type="SAM" id="SignalP"/>
    </source>
</evidence>
<dbReference type="EMBL" id="OU963868">
    <property type="protein sequence ID" value="CAH0775782.1"/>
    <property type="molecule type" value="Genomic_DNA"/>
</dbReference>
<feature type="region of interest" description="Disordered" evidence="1">
    <location>
        <begin position="488"/>
        <end position="555"/>
    </location>
</feature>
<name>A0A9P0CDC5_BEMTA</name>
<feature type="compositionally biased region" description="Acidic residues" evidence="1">
    <location>
        <begin position="713"/>
        <end position="725"/>
    </location>
</feature>
<keyword evidence="2" id="KW-0472">Membrane</keyword>
<dbReference type="Pfam" id="PF00595">
    <property type="entry name" value="PDZ"/>
    <property type="match status" value="1"/>
</dbReference>
<feature type="compositionally biased region" description="Polar residues" evidence="1">
    <location>
        <begin position="494"/>
        <end position="503"/>
    </location>
</feature>
<dbReference type="InterPro" id="IPR001478">
    <property type="entry name" value="PDZ"/>
</dbReference>
<keyword evidence="2" id="KW-0812">Transmembrane</keyword>
<organism evidence="5 6">
    <name type="scientific">Bemisia tabaci</name>
    <name type="common">Sweetpotato whitefly</name>
    <name type="synonym">Aleurodes tabaci</name>
    <dbReference type="NCBI Taxonomy" id="7038"/>
    <lineage>
        <taxon>Eukaryota</taxon>
        <taxon>Metazoa</taxon>
        <taxon>Ecdysozoa</taxon>
        <taxon>Arthropoda</taxon>
        <taxon>Hexapoda</taxon>
        <taxon>Insecta</taxon>
        <taxon>Pterygota</taxon>
        <taxon>Neoptera</taxon>
        <taxon>Paraneoptera</taxon>
        <taxon>Hemiptera</taxon>
        <taxon>Sternorrhyncha</taxon>
        <taxon>Aleyrodoidea</taxon>
        <taxon>Aleyrodidae</taxon>
        <taxon>Aleyrodinae</taxon>
        <taxon>Bemisia</taxon>
    </lineage>
</organism>
<evidence type="ECO:0000259" key="4">
    <source>
        <dbReference type="PROSITE" id="PS50106"/>
    </source>
</evidence>
<reference evidence="5" key="1">
    <citation type="submission" date="2021-12" db="EMBL/GenBank/DDBJ databases">
        <authorList>
            <person name="King R."/>
        </authorList>
    </citation>
    <scope>NUCLEOTIDE SEQUENCE</scope>
</reference>
<feature type="region of interest" description="Disordered" evidence="1">
    <location>
        <begin position="645"/>
        <end position="664"/>
    </location>
</feature>
<sequence>MEFRAVPLGALSLVTVALSAPGVEGAPPPDDACYTGATIFAAVLGTLVITFGLIAAAYVLQRIYWNSKKGKHLILVTDPEKGGDFAFDNPGFREGTPINHVNHEKEEGKIKWPHFTTPINVIGGNGATKPRALDDSFVGEPFINVVPLRSHDFTGLGFNICGNMRDGIFVKDVLHRGPASESGKIVSGDRITSVRISFKHMVFEDALTILSYASPYEVQLEVENGSSSGPSTLLRNKKPISPAERICHPFYRSQSISDLSQIGKTGTRLIKCEQPASLTDMTTVGVSRQSVFEITPNKSSEKAHKFGVRVLPDLRLNQDVKSPNYIESEKQNACNTMLENSTANIIANTNAINHAASKAESFDEVDLGSKQSNGGNSHTIEMSTGRNTPTSHFKEHNVKAILVKGLQNLKDRINLPHIHKNSNGKVVNPPSDMEKDAKATDKVIENPHAEGRIKLETVPMKNEELQQVVVSSADVEVKANGPSKLMEEVEKAVSSMQKSTEPTVVTVGRKDSGCSADSTDDTSGQKKSKRKAPMPPQESKSDDAKEGEDVEPAVKSAADGLEAEVMNLVYFGNNKFIADEHPSLVESIDSDSEVQSSTTIELNSSHITVHHVPEDTNRKAASLGDLSKIADDEPSAVLERAMSLDMADGTPRGSKKRKAPLPPQEDFVLDDAPFCKEPRLDLVGLSKLKKSSCFGTMEEALSQSQDFDRSLSDSDEGVSEKEDFEPSMMSNKPDLICSTPMKPDLHERPKTPPAPKHNVSSVNVDGCNWEMSSSEAFVTAMNDTDDTPPELPTSPVPTLPSYVTEIQVMNANESNDITTDELTMVHQDTDSHNHNHNHNHTSEGSQSNDSSDEARHPNNDIPSPVESNSSIDTAIYAPQRNHKTNNDISPFLNKDSQKDIGSYQFNFKSENMSDEEILALKTSALTNNITPPKPKMTNGETPSNGAIKQSKLTPPSKIQKPNVSVTPIKASGSRIPIRATPPEPSARYGADKNRKRSPEPNKFVSFSTFNVSPSPRSLTNDHKFQDRNSTNNENITQIILDQK</sequence>
<accession>A0A9P0CDC5</accession>
<dbReference type="AlphaFoldDB" id="A0A9P0CDC5"/>
<feature type="chain" id="PRO_5040209772" description="PDZ domain-containing protein" evidence="3">
    <location>
        <begin position="26"/>
        <end position="1043"/>
    </location>
</feature>
<feature type="compositionally biased region" description="Polar residues" evidence="1">
    <location>
        <begin position="938"/>
        <end position="953"/>
    </location>
</feature>